<name>A0A3P5WZP7_9MICC</name>
<protein>
    <recommendedName>
        <fullName evidence="2">DUF6314 domain-containing protein</fullName>
    </recommendedName>
</protein>
<dbReference type="Proteomes" id="UP000280861">
    <property type="component" value="Unassembled WGS sequence"/>
</dbReference>
<evidence type="ECO:0000313" key="4">
    <source>
        <dbReference type="Proteomes" id="UP000280861"/>
    </source>
</evidence>
<dbReference type="Pfam" id="PF19834">
    <property type="entry name" value="DUF6314"/>
    <property type="match status" value="1"/>
</dbReference>
<feature type="domain" description="DUF6314" evidence="2">
    <location>
        <begin position="23"/>
        <end position="149"/>
    </location>
</feature>
<keyword evidence="4" id="KW-1185">Reference proteome</keyword>
<dbReference type="RefSeq" id="WP_124091226.1">
    <property type="nucleotide sequence ID" value="NZ_CBCRYA010000003.1"/>
</dbReference>
<gene>
    <name evidence="3" type="ORF">PSET11_01257</name>
</gene>
<proteinExistence type="predicted"/>
<dbReference type="OrthoDB" id="3296280at2"/>
<dbReference type="AlphaFoldDB" id="A0A3P5WZP7"/>
<reference evidence="3 4" key="1">
    <citation type="submission" date="2018-11" db="EMBL/GenBank/DDBJ databases">
        <authorList>
            <person name="Criscuolo A."/>
        </authorList>
    </citation>
    <scope>NUCLEOTIDE SEQUENCE [LARGE SCALE GENOMIC DNA]</scope>
    <source>
        <strain evidence="3">AT11b</strain>
    </source>
</reference>
<dbReference type="EMBL" id="UXAU01000019">
    <property type="protein sequence ID" value="VDC23816.1"/>
    <property type="molecule type" value="Genomic_DNA"/>
</dbReference>
<evidence type="ECO:0000259" key="2">
    <source>
        <dbReference type="Pfam" id="PF19834"/>
    </source>
</evidence>
<feature type="region of interest" description="Disordered" evidence="1">
    <location>
        <begin position="154"/>
        <end position="174"/>
    </location>
</feature>
<dbReference type="InterPro" id="IPR045632">
    <property type="entry name" value="DUF6314"/>
</dbReference>
<evidence type="ECO:0000313" key="3">
    <source>
        <dbReference type="EMBL" id="VDC23816.1"/>
    </source>
</evidence>
<organism evidence="3 4">
    <name type="scientific">Arthrobacter ulcerisalmonis</name>
    <dbReference type="NCBI Taxonomy" id="2483813"/>
    <lineage>
        <taxon>Bacteria</taxon>
        <taxon>Bacillati</taxon>
        <taxon>Actinomycetota</taxon>
        <taxon>Actinomycetes</taxon>
        <taxon>Micrococcales</taxon>
        <taxon>Micrococcaceae</taxon>
        <taxon>Arthrobacter</taxon>
    </lineage>
</organism>
<accession>A0A3P5WZP7</accession>
<evidence type="ECO:0000256" key="1">
    <source>
        <dbReference type="SAM" id="MobiDB-lite"/>
    </source>
</evidence>
<sequence length="174" mass="19304">MNHHAEDFDLRAYLLAGASTPSTWAVQRNLLDRTARINGTFTGVVRFLPTHDGGLELREEGTVRWPTFSGPATRAYLLRSTQRSDALAVFFADGRPFHQMSFSANAAADQHWCDPDTYRVAYTYGDTFSFGYTWDVQGPQKDYLLTSRLQLQGSPAGVREPDTRKVPGTSAGPA</sequence>